<gene>
    <name evidence="1" type="ORF">BABA_03104</name>
</gene>
<dbReference type="eggNOG" id="ENOG5030QG1">
    <property type="taxonomic scope" value="Bacteria"/>
</dbReference>
<evidence type="ECO:0008006" key="3">
    <source>
        <dbReference type="Google" id="ProtNLM"/>
    </source>
</evidence>
<evidence type="ECO:0000313" key="1">
    <source>
        <dbReference type="EMBL" id="EKN70818.1"/>
    </source>
</evidence>
<dbReference type="PATRIC" id="fig|1117379.3.peg.634"/>
<name>K6DRG8_9BACI</name>
<dbReference type="EMBL" id="AJLS01000035">
    <property type="protein sequence ID" value="EKN70818.1"/>
    <property type="molecule type" value="Genomic_DNA"/>
</dbReference>
<proteinExistence type="predicted"/>
<dbReference type="STRING" id="1117379.BABA_03104"/>
<sequence length="122" mass="14555">MGREVHFKKEEFVLKLTGVLSVFALRWQLKIPYKAIKSVYIDEFEPPMWKLKMPGASIASLHIFEGSFKFGNEWYFLSCEHPVPLIHLELEDFGKYKYVIFEMENPRAVMIELRKKLRELEE</sequence>
<dbReference type="Proteomes" id="UP000006316">
    <property type="component" value="Unassembled WGS sequence"/>
</dbReference>
<protein>
    <recommendedName>
        <fullName evidence="3">Bacterial Pleckstrin homology domain-containing protein</fullName>
    </recommendedName>
</protein>
<keyword evidence="2" id="KW-1185">Reference proteome</keyword>
<dbReference type="RefSeq" id="WP_007083660.1">
    <property type="nucleotide sequence ID" value="NZ_AJLS01000035.1"/>
</dbReference>
<comment type="caution">
    <text evidence="1">The sequence shown here is derived from an EMBL/GenBank/DDBJ whole genome shotgun (WGS) entry which is preliminary data.</text>
</comment>
<organism evidence="1 2">
    <name type="scientific">Neobacillus bataviensis LMG 21833</name>
    <dbReference type="NCBI Taxonomy" id="1117379"/>
    <lineage>
        <taxon>Bacteria</taxon>
        <taxon>Bacillati</taxon>
        <taxon>Bacillota</taxon>
        <taxon>Bacilli</taxon>
        <taxon>Bacillales</taxon>
        <taxon>Bacillaceae</taxon>
        <taxon>Neobacillus</taxon>
    </lineage>
</organism>
<accession>K6DRG8</accession>
<dbReference type="AlphaFoldDB" id="K6DRG8"/>
<evidence type="ECO:0000313" key="2">
    <source>
        <dbReference type="Proteomes" id="UP000006316"/>
    </source>
</evidence>
<reference evidence="1 2" key="1">
    <citation type="journal article" date="2012" name="Front. Microbiol.">
        <title>Redundancy and modularity in membrane-associated dissimilatory nitrate reduction in Bacillus.</title>
        <authorList>
            <person name="Heylen K."/>
            <person name="Keltjens J."/>
        </authorList>
    </citation>
    <scope>NUCLEOTIDE SEQUENCE [LARGE SCALE GENOMIC DNA]</scope>
    <source>
        <strain evidence="2">LMG 21833T</strain>
    </source>
</reference>
<dbReference type="OrthoDB" id="2375516at2"/>